<keyword evidence="3" id="KW-1185">Reference proteome</keyword>
<evidence type="ECO:0000313" key="3">
    <source>
        <dbReference type="Proteomes" id="UP000254889"/>
    </source>
</evidence>
<organism evidence="2 3">
    <name type="scientific">Pseudolabrys taiwanensis</name>
    <dbReference type="NCBI Taxonomy" id="331696"/>
    <lineage>
        <taxon>Bacteria</taxon>
        <taxon>Pseudomonadati</taxon>
        <taxon>Pseudomonadota</taxon>
        <taxon>Alphaproteobacteria</taxon>
        <taxon>Hyphomicrobiales</taxon>
        <taxon>Xanthobacteraceae</taxon>
        <taxon>Pseudolabrys</taxon>
    </lineage>
</organism>
<dbReference type="OrthoDB" id="10010686at2"/>
<dbReference type="RefSeq" id="WP_115689350.1">
    <property type="nucleotide sequence ID" value="NZ_CP031417.1"/>
</dbReference>
<reference evidence="2 3" key="1">
    <citation type="submission" date="2018-07" db="EMBL/GenBank/DDBJ databases">
        <authorList>
            <person name="Quirk P.G."/>
            <person name="Krulwich T.A."/>
        </authorList>
    </citation>
    <scope>NUCLEOTIDE SEQUENCE [LARGE SCALE GENOMIC DNA]</scope>
    <source>
        <strain evidence="2 3">CC-BB4</strain>
    </source>
</reference>
<protein>
    <submittedName>
        <fullName evidence="2">Uncharacterized protein</fullName>
    </submittedName>
</protein>
<evidence type="ECO:0000256" key="1">
    <source>
        <dbReference type="SAM" id="SignalP"/>
    </source>
</evidence>
<keyword evidence="1" id="KW-0732">Signal</keyword>
<gene>
    <name evidence="2" type="ORF">DW352_05750</name>
</gene>
<accession>A0A345ZT14</accession>
<evidence type="ECO:0000313" key="2">
    <source>
        <dbReference type="EMBL" id="AXK80061.1"/>
    </source>
</evidence>
<name>A0A345ZT14_9HYPH</name>
<dbReference type="Proteomes" id="UP000254889">
    <property type="component" value="Chromosome"/>
</dbReference>
<dbReference type="EMBL" id="CP031417">
    <property type="protein sequence ID" value="AXK80061.1"/>
    <property type="molecule type" value="Genomic_DNA"/>
</dbReference>
<dbReference type="AlphaFoldDB" id="A0A345ZT14"/>
<dbReference type="KEGG" id="ptaw:DW352_05750"/>
<feature type="chain" id="PRO_5016707605" evidence="1">
    <location>
        <begin position="26"/>
        <end position="76"/>
    </location>
</feature>
<proteinExistence type="predicted"/>
<sequence>MLKTVSAILTAAAVAAMVTVFSAPANGPVSAGPLPQKEEAALKSCTQAPWPYNTCAGTAVGNAKVRLVTTDKRGNE</sequence>
<feature type="signal peptide" evidence="1">
    <location>
        <begin position="1"/>
        <end position="25"/>
    </location>
</feature>